<dbReference type="SUPFAM" id="SSF52540">
    <property type="entry name" value="P-loop containing nucleoside triphosphate hydrolases"/>
    <property type="match status" value="1"/>
</dbReference>
<keyword evidence="3" id="KW-0812">Transmembrane</keyword>
<dbReference type="AlphaFoldDB" id="A0A0F5NHU6"/>
<dbReference type="Proteomes" id="UP000193781">
    <property type="component" value="Unassembled WGS sequence"/>
</dbReference>
<dbReference type="Gene3D" id="3.40.50.300">
    <property type="entry name" value="P-loop containing nucleotide triphosphate hydrolases"/>
    <property type="match status" value="1"/>
</dbReference>
<dbReference type="GO" id="GO:0005886">
    <property type="term" value="C:plasma membrane"/>
    <property type="evidence" value="ECO:0007669"/>
    <property type="project" value="UniProtKB-SubCell"/>
</dbReference>
<evidence type="ECO:0000313" key="8">
    <source>
        <dbReference type="Proteomes" id="UP000193781"/>
    </source>
</evidence>
<dbReference type="STRING" id="244292.ABW17_25485"/>
<evidence type="ECO:0000256" key="3">
    <source>
        <dbReference type="ARBA" id="ARBA00022692"/>
    </source>
</evidence>
<sequence>MVNEPYTPYCGLTYNRQNVAVRAETAPHILVSAPTRTGKTRRILAPAALVHPGPEVLVSSKPDLAELVLTRRNIGITGVIDLRPEHTEVWPAGVRRMVTDPTRTIASAHEALTVAETMLATSGVGFSGASGGNAVAAGGLWESQAAPPLACLLYAASPQGNSLGMPWVLDAVQDFGIDETGGDQPIPELGRPSWLTAYGLCEQPKLAAPLYSVIAGMDSRLRDSIKITVSKAVTPWLRLGLSADEGAPYLSAVERVAVESFDVHMLDEPDATLFVIAPNTGSVAGAAVALIDSIVRHFRRKMANHQLTHPLLLELDEVCNSCPLPDLLTYVGESAGLGVNILATVQASAHFDVVFGSKYAEALREMFPGTLIMYGAHERHLLEQASHWLGETTRRTEAYEPTGGSRGQSSQFGQAIGWQELLPQSREEAQLLQRGTAGERVHIPDWTEFLALFDQAVQRRIKKAQWG</sequence>
<keyword evidence="2" id="KW-1003">Cell membrane</keyword>
<comment type="caution">
    <text evidence="7">The sequence shown here is derived from an EMBL/GenBank/DDBJ whole genome shotgun (WGS) entry which is preliminary data.</text>
</comment>
<comment type="subcellular location">
    <subcellularLocation>
        <location evidence="1">Cell membrane</location>
        <topology evidence="1">Multi-pass membrane protein</topology>
    </subcellularLocation>
</comment>
<dbReference type="InterPro" id="IPR027417">
    <property type="entry name" value="P-loop_NTPase"/>
</dbReference>
<dbReference type="InterPro" id="IPR051539">
    <property type="entry name" value="T4SS-coupling_protein"/>
</dbReference>
<accession>A0A0F5NHU6</accession>
<keyword evidence="8" id="KW-1185">Reference proteome</keyword>
<keyword evidence="4" id="KW-1133">Transmembrane helix</keyword>
<dbReference type="PANTHER" id="PTHR37937">
    <property type="entry name" value="CONJUGATIVE TRANSFER: DNA TRANSPORT"/>
    <property type="match status" value="1"/>
</dbReference>
<dbReference type="Pfam" id="PF12696">
    <property type="entry name" value="TraG-D_C"/>
    <property type="match status" value="1"/>
</dbReference>
<organism evidence="7 8">
    <name type="scientific">Mycobacterium nebraskense</name>
    <dbReference type="NCBI Taxonomy" id="244292"/>
    <lineage>
        <taxon>Bacteria</taxon>
        <taxon>Bacillati</taxon>
        <taxon>Actinomycetota</taxon>
        <taxon>Actinomycetes</taxon>
        <taxon>Mycobacteriales</taxon>
        <taxon>Mycobacteriaceae</taxon>
        <taxon>Mycobacterium</taxon>
    </lineage>
</organism>
<dbReference type="InterPro" id="IPR032689">
    <property type="entry name" value="TraG-D_C"/>
</dbReference>
<evidence type="ECO:0000256" key="4">
    <source>
        <dbReference type="ARBA" id="ARBA00022989"/>
    </source>
</evidence>
<gene>
    <name evidence="7" type="ORF">AWC17_14715</name>
</gene>
<proteinExistence type="predicted"/>
<dbReference type="PANTHER" id="PTHR37937:SF1">
    <property type="entry name" value="CONJUGATIVE TRANSFER: DNA TRANSPORT"/>
    <property type="match status" value="1"/>
</dbReference>
<evidence type="ECO:0000256" key="5">
    <source>
        <dbReference type="ARBA" id="ARBA00023136"/>
    </source>
</evidence>
<evidence type="ECO:0000259" key="6">
    <source>
        <dbReference type="Pfam" id="PF12696"/>
    </source>
</evidence>
<protein>
    <submittedName>
        <fullName evidence="7">Type VI secretion protein</fullName>
    </submittedName>
</protein>
<dbReference type="EMBL" id="LQPH01000161">
    <property type="protein sequence ID" value="ORW16459.1"/>
    <property type="molecule type" value="Genomic_DNA"/>
</dbReference>
<keyword evidence="5" id="KW-0472">Membrane</keyword>
<evidence type="ECO:0000313" key="7">
    <source>
        <dbReference type="EMBL" id="ORW16459.1"/>
    </source>
</evidence>
<evidence type="ECO:0000256" key="1">
    <source>
        <dbReference type="ARBA" id="ARBA00004651"/>
    </source>
</evidence>
<name>A0A0F5NHU6_9MYCO</name>
<reference evidence="7 8" key="1">
    <citation type="submission" date="2016-01" db="EMBL/GenBank/DDBJ databases">
        <title>The new phylogeny of the genus Mycobacterium.</title>
        <authorList>
            <person name="Tarcisio F."/>
            <person name="Conor M."/>
            <person name="Antonella G."/>
            <person name="Elisabetta G."/>
            <person name="Giulia F.S."/>
            <person name="Sara T."/>
            <person name="Anna F."/>
            <person name="Clotilde B."/>
            <person name="Roberto B."/>
            <person name="Veronica D.S."/>
            <person name="Fabio R."/>
            <person name="Monica P."/>
            <person name="Olivier J."/>
            <person name="Enrico T."/>
            <person name="Nicola S."/>
        </authorList>
    </citation>
    <scope>NUCLEOTIDE SEQUENCE [LARGE SCALE GENOMIC DNA]</scope>
    <source>
        <strain evidence="7 8">DSM 44803</strain>
    </source>
</reference>
<evidence type="ECO:0000256" key="2">
    <source>
        <dbReference type="ARBA" id="ARBA00022475"/>
    </source>
</evidence>
<dbReference type="OrthoDB" id="4658601at2"/>
<feature type="domain" description="TraD/TraG TraM recognition site" evidence="6">
    <location>
        <begin position="310"/>
        <end position="411"/>
    </location>
</feature>
<dbReference type="RefSeq" id="WP_040624275.1">
    <property type="nucleotide sequence ID" value="NZ_JACKSS010000159.1"/>
</dbReference>